<keyword evidence="1" id="KW-1133">Transmembrane helix</keyword>
<dbReference type="OrthoDB" id="5406607at2759"/>
<reference evidence="3" key="1">
    <citation type="submission" date="2022-11" db="EMBL/GenBank/DDBJ databases">
        <authorList>
            <person name="Petersen C."/>
        </authorList>
    </citation>
    <scope>NUCLEOTIDE SEQUENCE</scope>
    <source>
        <strain evidence="3">IBT 19713</strain>
    </source>
</reference>
<feature type="chain" id="PRO_5040875680" evidence="2">
    <location>
        <begin position="24"/>
        <end position="580"/>
    </location>
</feature>
<keyword evidence="1" id="KW-0472">Membrane</keyword>
<dbReference type="AlphaFoldDB" id="A0A9W9PBV8"/>
<organism evidence="3 4">
    <name type="scientific">Penicillium chermesinum</name>
    <dbReference type="NCBI Taxonomy" id="63820"/>
    <lineage>
        <taxon>Eukaryota</taxon>
        <taxon>Fungi</taxon>
        <taxon>Dikarya</taxon>
        <taxon>Ascomycota</taxon>
        <taxon>Pezizomycotina</taxon>
        <taxon>Eurotiomycetes</taxon>
        <taxon>Eurotiomycetidae</taxon>
        <taxon>Eurotiales</taxon>
        <taxon>Aspergillaceae</taxon>
        <taxon>Penicillium</taxon>
    </lineage>
</organism>
<feature type="transmembrane region" description="Helical" evidence="1">
    <location>
        <begin position="494"/>
        <end position="522"/>
    </location>
</feature>
<evidence type="ECO:0000313" key="4">
    <source>
        <dbReference type="Proteomes" id="UP001150941"/>
    </source>
</evidence>
<proteinExistence type="predicted"/>
<feature type="transmembrane region" description="Helical" evidence="1">
    <location>
        <begin position="542"/>
        <end position="570"/>
    </location>
</feature>
<gene>
    <name evidence="3" type="ORF">N7468_004676</name>
</gene>
<accession>A0A9W9PBV8</accession>
<keyword evidence="1" id="KW-0812">Transmembrane</keyword>
<dbReference type="Proteomes" id="UP001150941">
    <property type="component" value="Unassembled WGS sequence"/>
</dbReference>
<dbReference type="EMBL" id="JAPQKS010000003">
    <property type="protein sequence ID" value="KAJ5240057.1"/>
    <property type="molecule type" value="Genomic_DNA"/>
</dbReference>
<evidence type="ECO:0000313" key="3">
    <source>
        <dbReference type="EMBL" id="KAJ5240057.1"/>
    </source>
</evidence>
<feature type="transmembrane region" description="Helical" evidence="1">
    <location>
        <begin position="459"/>
        <end position="482"/>
    </location>
</feature>
<dbReference type="RefSeq" id="XP_058332976.1">
    <property type="nucleotide sequence ID" value="XM_058473973.1"/>
</dbReference>
<protein>
    <submittedName>
        <fullName evidence="3">Uncharacterized protein</fullName>
    </submittedName>
</protein>
<feature type="transmembrane region" description="Helical" evidence="1">
    <location>
        <begin position="269"/>
        <end position="289"/>
    </location>
</feature>
<keyword evidence="4" id="KW-1185">Reference proteome</keyword>
<evidence type="ECO:0000256" key="2">
    <source>
        <dbReference type="SAM" id="SignalP"/>
    </source>
</evidence>
<name>A0A9W9PBV8_9EURO</name>
<sequence>MTYGMRPRMAWSALFAFAVGSLAAAIPRNSASTLPAGVTYDPATKLLCSPTSWTDVASFFLGNYLSHAATVVVYPGEPVWIVVFNMVLAILFPSMGLGRGILAIRSAAALYKDPIHQATRSRAVCMVVRAPNWRPRAGQVVRSLAFVSKERAGDYIHLDGYNGYGDIIQSPPWLHQSADESRMEIVGRGYQVFGTYQLPPGYELAYVPQNAVVTPISRINHPDLAGDPPKYLLTSNYSFASALVAIIQIVYASATLYRSRGGQVQQYGYAAFGFTVLPYLIMSFVNLLGNMVTPRYSTIYLVHSEIMDEAMDRGGFFEGVVGSVEPTPLPVEDMFVFGASFDESSGTFSSKTVGKLYMPGDMEPIEIEHEVSSPDRCASVVAQPPPTTKDLSLPSDTSTEVVGGKDVLQQTKEVQIESQDEEKVPLILCPNCHHFQVAERNRPITRPSWNKAHGTRTSIGVLMLRLFIGALPLIVIGTMSHFKAGSSTTAQRGWILSWLVVGMSIIGNPYFGNYVISSVALLDKDRRSLWHSGKNHSLTTHLLNVLITGLLSAALATSAVGGFVVVAQMLRNYGSCSLLG</sequence>
<feature type="transmembrane region" description="Helical" evidence="1">
    <location>
        <begin position="79"/>
        <end position="102"/>
    </location>
</feature>
<feature type="signal peptide" evidence="2">
    <location>
        <begin position="1"/>
        <end position="23"/>
    </location>
</feature>
<comment type="caution">
    <text evidence="3">The sequence shown here is derived from an EMBL/GenBank/DDBJ whole genome shotgun (WGS) entry which is preliminary data.</text>
</comment>
<feature type="transmembrane region" description="Helical" evidence="1">
    <location>
        <begin position="237"/>
        <end position="257"/>
    </location>
</feature>
<dbReference type="GeneID" id="83201276"/>
<evidence type="ECO:0000256" key="1">
    <source>
        <dbReference type="SAM" id="Phobius"/>
    </source>
</evidence>
<reference evidence="3" key="2">
    <citation type="journal article" date="2023" name="IMA Fungus">
        <title>Comparative genomic study of the Penicillium genus elucidates a diverse pangenome and 15 lateral gene transfer events.</title>
        <authorList>
            <person name="Petersen C."/>
            <person name="Sorensen T."/>
            <person name="Nielsen M.R."/>
            <person name="Sondergaard T.E."/>
            <person name="Sorensen J.L."/>
            <person name="Fitzpatrick D.A."/>
            <person name="Frisvad J.C."/>
            <person name="Nielsen K.L."/>
        </authorList>
    </citation>
    <scope>NUCLEOTIDE SEQUENCE</scope>
    <source>
        <strain evidence="3">IBT 19713</strain>
    </source>
</reference>
<keyword evidence="2" id="KW-0732">Signal</keyword>